<keyword evidence="3" id="KW-1185">Reference proteome</keyword>
<evidence type="ECO:0000259" key="1">
    <source>
        <dbReference type="Pfam" id="PF17989"/>
    </source>
</evidence>
<dbReference type="Gene3D" id="3.30.420.40">
    <property type="match status" value="1"/>
</dbReference>
<dbReference type="EMBL" id="JAVAMP010000003">
    <property type="protein sequence ID" value="MDP5274368.1"/>
    <property type="molecule type" value="Genomic_DNA"/>
</dbReference>
<name>A0ABT9IYI4_9BACL</name>
<comment type="caution">
    <text evidence="2">The sequence shown here is derived from an EMBL/GenBank/DDBJ whole genome shotgun (WGS) entry which is preliminary data.</text>
</comment>
<protein>
    <submittedName>
        <fullName evidence="2">ParM/StbA family protein</fullName>
    </submittedName>
</protein>
<organism evidence="2 3">
    <name type="scientific">Chengkuizengella axinellae</name>
    <dbReference type="NCBI Taxonomy" id="3064388"/>
    <lineage>
        <taxon>Bacteria</taxon>
        <taxon>Bacillati</taxon>
        <taxon>Bacillota</taxon>
        <taxon>Bacilli</taxon>
        <taxon>Bacillales</taxon>
        <taxon>Paenibacillaceae</taxon>
        <taxon>Chengkuizengella</taxon>
    </lineage>
</organism>
<reference evidence="2 3" key="1">
    <citation type="submission" date="2023-08" db="EMBL/GenBank/DDBJ databases">
        <authorList>
            <person name="Park J.-S."/>
        </authorList>
    </citation>
    <scope>NUCLEOTIDE SEQUENCE [LARGE SCALE GENOMIC DNA]</scope>
    <source>
        <strain evidence="2 3">2205SS18-9</strain>
    </source>
</reference>
<sequence>MILGIDAGNHEVKVFGEKGAMKFFSDIGEYRERRLEQSFGDDDMIFEYKGRKGFAGSLARNESEFGGSMMGDTKAHEDGKLRVLLALHRYCSDKEKVYLVTGQPIKKHQRDEKQKIKEMLLGRQIIQVNGESKSFVLMNVEVAAEGSASFWCIPKQGKIRIIDIGSSTVNLATIKDRKYIDRDSDTLPFGMNTNLSSSNEAIARAIAAETLKKWDSKDELYLAGGIARELQPEFEKYYRNVNVINPTYKAGASTRMLHPVYANAVGFYHLARGAYAKS</sequence>
<dbReference type="Pfam" id="PF17989">
    <property type="entry name" value="ALP_N"/>
    <property type="match status" value="1"/>
</dbReference>
<evidence type="ECO:0000313" key="3">
    <source>
        <dbReference type="Proteomes" id="UP001231941"/>
    </source>
</evidence>
<gene>
    <name evidence="2" type="ORF">Q5Y73_09620</name>
</gene>
<dbReference type="InterPro" id="IPR043129">
    <property type="entry name" value="ATPase_NBD"/>
</dbReference>
<feature type="domain" description="Actin-like protein N-terminal" evidence="1">
    <location>
        <begin position="4"/>
        <end position="146"/>
    </location>
</feature>
<evidence type="ECO:0000313" key="2">
    <source>
        <dbReference type="EMBL" id="MDP5274368.1"/>
    </source>
</evidence>
<dbReference type="InterPro" id="IPR040607">
    <property type="entry name" value="ALP_N"/>
</dbReference>
<dbReference type="CDD" id="cd10227">
    <property type="entry name" value="ASKHA_NBD_ParM-like"/>
    <property type="match status" value="1"/>
</dbReference>
<dbReference type="SUPFAM" id="SSF53067">
    <property type="entry name" value="Actin-like ATPase domain"/>
    <property type="match status" value="2"/>
</dbReference>
<dbReference type="RefSeq" id="WP_305991679.1">
    <property type="nucleotide sequence ID" value="NZ_JAVAMP010000003.1"/>
</dbReference>
<dbReference type="Proteomes" id="UP001231941">
    <property type="component" value="Unassembled WGS sequence"/>
</dbReference>
<accession>A0ABT9IYI4</accession>
<proteinExistence type="predicted"/>